<evidence type="ECO:0000313" key="7">
    <source>
        <dbReference type="Proteomes" id="UP001187415"/>
    </source>
</evidence>
<keyword evidence="1 2" id="KW-1015">Disulfide bond</keyword>
<comment type="caution">
    <text evidence="2">Lacks conserved residue(s) required for the propagation of feature annotation.</text>
</comment>
<feature type="coiled-coil region" evidence="3">
    <location>
        <begin position="92"/>
        <end position="119"/>
    </location>
</feature>
<dbReference type="SMART" id="SM00211">
    <property type="entry name" value="TY"/>
    <property type="match status" value="1"/>
</dbReference>
<reference evidence="6" key="1">
    <citation type="submission" date="2023-07" db="EMBL/GenBank/DDBJ databases">
        <title>Chromosome-level Genome Assembly of Striped Snakehead (Channa striata).</title>
        <authorList>
            <person name="Liu H."/>
        </authorList>
    </citation>
    <scope>NUCLEOTIDE SEQUENCE</scope>
    <source>
        <strain evidence="6">Gz</strain>
        <tissue evidence="6">Muscle</tissue>
    </source>
</reference>
<feature type="domain" description="Thyroglobulin type-1" evidence="5">
    <location>
        <begin position="157"/>
        <end position="221"/>
    </location>
</feature>
<evidence type="ECO:0000256" key="3">
    <source>
        <dbReference type="SAM" id="Coils"/>
    </source>
</evidence>
<keyword evidence="3" id="KW-0175">Coiled coil</keyword>
<dbReference type="GO" id="GO:0019882">
    <property type="term" value="P:antigen processing and presentation"/>
    <property type="evidence" value="ECO:0007669"/>
    <property type="project" value="InterPro"/>
</dbReference>
<dbReference type="GO" id="GO:0016020">
    <property type="term" value="C:membrane"/>
    <property type="evidence" value="ECO:0007669"/>
    <property type="project" value="InterPro"/>
</dbReference>
<dbReference type="InterPro" id="IPR036857">
    <property type="entry name" value="Thyroglobulin_1_sf"/>
</dbReference>
<keyword evidence="4" id="KW-0472">Membrane</keyword>
<dbReference type="CDD" id="cd00191">
    <property type="entry name" value="TY"/>
    <property type="match status" value="1"/>
</dbReference>
<keyword evidence="4" id="KW-1133">Transmembrane helix</keyword>
<keyword evidence="7" id="KW-1185">Reference proteome</keyword>
<dbReference type="PROSITE" id="PS51162">
    <property type="entry name" value="THYROGLOBULIN_1_2"/>
    <property type="match status" value="1"/>
</dbReference>
<accession>A0AA88LUM2</accession>
<evidence type="ECO:0000256" key="4">
    <source>
        <dbReference type="SAM" id="Phobius"/>
    </source>
</evidence>
<dbReference type="EMBL" id="JAUPFM010000017">
    <property type="protein sequence ID" value="KAK2824515.1"/>
    <property type="molecule type" value="Genomic_DNA"/>
</dbReference>
<dbReference type="Proteomes" id="UP001187415">
    <property type="component" value="Unassembled WGS sequence"/>
</dbReference>
<evidence type="ECO:0000256" key="1">
    <source>
        <dbReference type="ARBA" id="ARBA00023157"/>
    </source>
</evidence>
<dbReference type="AlphaFoldDB" id="A0AA88LUM2"/>
<organism evidence="6 7">
    <name type="scientific">Channa striata</name>
    <name type="common">Snakehead murrel</name>
    <name type="synonym">Ophicephalus striatus</name>
    <dbReference type="NCBI Taxonomy" id="64152"/>
    <lineage>
        <taxon>Eukaryota</taxon>
        <taxon>Metazoa</taxon>
        <taxon>Chordata</taxon>
        <taxon>Craniata</taxon>
        <taxon>Vertebrata</taxon>
        <taxon>Euteleostomi</taxon>
        <taxon>Actinopterygii</taxon>
        <taxon>Neopterygii</taxon>
        <taxon>Teleostei</taxon>
        <taxon>Neoteleostei</taxon>
        <taxon>Acanthomorphata</taxon>
        <taxon>Anabantaria</taxon>
        <taxon>Anabantiformes</taxon>
        <taxon>Channoidei</taxon>
        <taxon>Channidae</taxon>
        <taxon>Channa</taxon>
    </lineage>
</organism>
<sequence length="225" mass="24760">MFTGETHKGKNCTQSFHSYFSNLTSHKVCVWVKMSDPETPSQPLIRAASQQTAVDVGETSVGGRSTRAYKVAGITLLALVLIVGQAMIAYFLLSQRNDIKNLAEQNNNLKAEMTKGRSVSVPVRMHVPMNALPALMDDFVDEEASTGAPGKSDPVLNTDCLLEASGVKPVQVPGFRPQCDKNGLYQAKQCFEGECWCVDPARETARRLNMHDSRQWQHEQTDGST</sequence>
<proteinExistence type="predicted"/>
<dbReference type="GO" id="GO:0006955">
    <property type="term" value="P:immune response"/>
    <property type="evidence" value="ECO:0007669"/>
    <property type="project" value="InterPro"/>
</dbReference>
<dbReference type="Pfam" id="PF09307">
    <property type="entry name" value="MHC2-interact"/>
    <property type="match status" value="1"/>
</dbReference>
<dbReference type="Pfam" id="PF00086">
    <property type="entry name" value="Thyroglobulin_1"/>
    <property type="match status" value="1"/>
</dbReference>
<comment type="caution">
    <text evidence="6">The sequence shown here is derived from an EMBL/GenBank/DDBJ whole genome shotgun (WGS) entry which is preliminary data.</text>
</comment>
<evidence type="ECO:0000313" key="6">
    <source>
        <dbReference type="EMBL" id="KAK2824515.1"/>
    </source>
</evidence>
<feature type="transmembrane region" description="Helical" evidence="4">
    <location>
        <begin position="71"/>
        <end position="93"/>
    </location>
</feature>
<dbReference type="GO" id="GO:0042289">
    <property type="term" value="F:MHC class II protein binding"/>
    <property type="evidence" value="ECO:0007669"/>
    <property type="project" value="InterPro"/>
</dbReference>
<dbReference type="GO" id="GO:0006886">
    <property type="term" value="P:intracellular protein transport"/>
    <property type="evidence" value="ECO:0007669"/>
    <property type="project" value="InterPro"/>
</dbReference>
<dbReference type="InterPro" id="IPR015386">
    <property type="entry name" value="MHC_II-assoc_invar/CLIP_MHC-bd"/>
</dbReference>
<dbReference type="Gene3D" id="4.10.800.10">
    <property type="entry name" value="Thyroglobulin type-1"/>
    <property type="match status" value="1"/>
</dbReference>
<keyword evidence="4" id="KW-0812">Transmembrane</keyword>
<dbReference type="InterPro" id="IPR000716">
    <property type="entry name" value="Thyroglobulin_1"/>
</dbReference>
<evidence type="ECO:0000259" key="5">
    <source>
        <dbReference type="PROSITE" id="PS51162"/>
    </source>
</evidence>
<name>A0AA88LUM2_CHASR</name>
<dbReference type="SUPFAM" id="SSF57610">
    <property type="entry name" value="Thyroglobulin type-1 domain"/>
    <property type="match status" value="1"/>
</dbReference>
<evidence type="ECO:0000256" key="2">
    <source>
        <dbReference type="PROSITE-ProRule" id="PRU00500"/>
    </source>
</evidence>
<protein>
    <recommendedName>
        <fullName evidence="5">Thyroglobulin type-1 domain-containing protein</fullName>
    </recommendedName>
</protein>
<feature type="disulfide bond" evidence="2">
    <location>
        <begin position="160"/>
        <end position="179"/>
    </location>
</feature>
<gene>
    <name evidence="6" type="ORF">Q5P01_021690</name>
</gene>